<comment type="caution">
    <text evidence="2">The sequence shown here is derived from an EMBL/GenBank/DDBJ whole genome shotgun (WGS) entry which is preliminary data.</text>
</comment>
<evidence type="ECO:0000313" key="3">
    <source>
        <dbReference type="Proteomes" id="UP001187192"/>
    </source>
</evidence>
<gene>
    <name evidence="2" type="ORF">TIFTF001_005360</name>
</gene>
<evidence type="ECO:0000256" key="1">
    <source>
        <dbReference type="SAM" id="MobiDB-lite"/>
    </source>
</evidence>
<sequence length="172" mass="19647">MAGDGKSSFGGDGCDLKSLWTQSNCDHKLAPHHFFHRELTAVAKYAASFGGHDDGDEDSPILTEPLENSDSEGEVEQWMADPPPPNFGNATRPYEQNYKLKFDLPSFDGHLDIESFLDWIYQVENYFERMSVPENVQVRLVAFKLKGGASVWWEQLQVNRRREGKQPIRTWP</sequence>
<organism evidence="2 3">
    <name type="scientific">Ficus carica</name>
    <name type="common">Common fig</name>
    <dbReference type="NCBI Taxonomy" id="3494"/>
    <lineage>
        <taxon>Eukaryota</taxon>
        <taxon>Viridiplantae</taxon>
        <taxon>Streptophyta</taxon>
        <taxon>Embryophyta</taxon>
        <taxon>Tracheophyta</taxon>
        <taxon>Spermatophyta</taxon>
        <taxon>Magnoliopsida</taxon>
        <taxon>eudicotyledons</taxon>
        <taxon>Gunneridae</taxon>
        <taxon>Pentapetalae</taxon>
        <taxon>rosids</taxon>
        <taxon>fabids</taxon>
        <taxon>Rosales</taxon>
        <taxon>Moraceae</taxon>
        <taxon>Ficeae</taxon>
        <taxon>Ficus</taxon>
    </lineage>
</organism>
<proteinExistence type="predicted"/>
<reference evidence="2" key="1">
    <citation type="submission" date="2023-07" db="EMBL/GenBank/DDBJ databases">
        <title>draft genome sequence of fig (Ficus carica).</title>
        <authorList>
            <person name="Takahashi T."/>
            <person name="Nishimura K."/>
        </authorList>
    </citation>
    <scope>NUCLEOTIDE SEQUENCE</scope>
</reference>
<dbReference type="EMBL" id="BTGU01000005">
    <property type="protein sequence ID" value="GMN35543.1"/>
    <property type="molecule type" value="Genomic_DNA"/>
</dbReference>
<evidence type="ECO:0000313" key="2">
    <source>
        <dbReference type="EMBL" id="GMN35543.1"/>
    </source>
</evidence>
<dbReference type="Proteomes" id="UP001187192">
    <property type="component" value="Unassembled WGS sequence"/>
</dbReference>
<evidence type="ECO:0008006" key="4">
    <source>
        <dbReference type="Google" id="ProtNLM"/>
    </source>
</evidence>
<name>A0AA88CUM8_FICCA</name>
<accession>A0AA88CUM8</accession>
<keyword evidence="3" id="KW-1185">Reference proteome</keyword>
<protein>
    <recommendedName>
        <fullName evidence="4">Retrotransposon gag domain-containing protein</fullName>
    </recommendedName>
</protein>
<feature type="region of interest" description="Disordered" evidence="1">
    <location>
        <begin position="53"/>
        <end position="92"/>
    </location>
</feature>
<dbReference type="AlphaFoldDB" id="A0AA88CUM8"/>